<keyword evidence="2" id="KW-0479">Metal-binding</keyword>
<protein>
    <submittedName>
        <fullName evidence="6">GFA family protein</fullName>
    </submittedName>
</protein>
<dbReference type="Gene3D" id="3.90.1590.10">
    <property type="entry name" value="glutathione-dependent formaldehyde- activating enzyme (gfa)"/>
    <property type="match status" value="1"/>
</dbReference>
<dbReference type="PANTHER" id="PTHR33337">
    <property type="entry name" value="GFA DOMAIN-CONTAINING PROTEIN"/>
    <property type="match status" value="1"/>
</dbReference>
<evidence type="ECO:0000313" key="7">
    <source>
        <dbReference type="Proteomes" id="UP000609531"/>
    </source>
</evidence>
<dbReference type="PANTHER" id="PTHR33337:SF40">
    <property type="entry name" value="CENP-V_GFA DOMAIN-CONTAINING PROTEIN-RELATED"/>
    <property type="match status" value="1"/>
</dbReference>
<dbReference type="GO" id="GO:0046872">
    <property type="term" value="F:metal ion binding"/>
    <property type="evidence" value="ECO:0007669"/>
    <property type="project" value="UniProtKB-KW"/>
</dbReference>
<keyword evidence="7" id="KW-1185">Reference proteome</keyword>
<evidence type="ECO:0000256" key="4">
    <source>
        <dbReference type="ARBA" id="ARBA00023239"/>
    </source>
</evidence>
<evidence type="ECO:0000256" key="1">
    <source>
        <dbReference type="ARBA" id="ARBA00005495"/>
    </source>
</evidence>
<dbReference type="AlphaFoldDB" id="A0A934ILA5"/>
<dbReference type="InterPro" id="IPR011057">
    <property type="entry name" value="Mss4-like_sf"/>
</dbReference>
<feature type="domain" description="CENP-V/GFA" evidence="5">
    <location>
        <begin position="11"/>
        <end position="123"/>
    </location>
</feature>
<comment type="caution">
    <text evidence="6">The sequence shown here is derived from an EMBL/GenBank/DDBJ whole genome shotgun (WGS) entry which is preliminary data.</text>
</comment>
<name>A0A934ILA5_9HYPH</name>
<dbReference type="InterPro" id="IPR006913">
    <property type="entry name" value="CENP-V/GFA"/>
</dbReference>
<dbReference type="Proteomes" id="UP000609531">
    <property type="component" value="Unassembled WGS sequence"/>
</dbReference>
<proteinExistence type="inferred from homology"/>
<keyword evidence="3" id="KW-0862">Zinc</keyword>
<dbReference type="RefSeq" id="WP_198880282.1">
    <property type="nucleotide sequence ID" value="NZ_JAEKJA010000001.1"/>
</dbReference>
<evidence type="ECO:0000259" key="5">
    <source>
        <dbReference type="PROSITE" id="PS51891"/>
    </source>
</evidence>
<gene>
    <name evidence="6" type="ORF">JCR33_01795</name>
</gene>
<dbReference type="Pfam" id="PF04828">
    <property type="entry name" value="GFA"/>
    <property type="match status" value="1"/>
</dbReference>
<sequence length="143" mass="15201">MADDATAAGPRQGGCACGAVRFSVDVTGTEMDACHCGRCRKWSGGPFMAVEVQNLSVAPEAPLGVWDSSEWGERLFCRECGSSLGFRMKDGPMVVLSAFVFDTPLTQPLVTEIFIDDKPDTYAFAGDTKKMTGAEVMAAFGGE</sequence>
<comment type="similarity">
    <text evidence="1">Belongs to the Gfa family.</text>
</comment>
<reference evidence="6" key="1">
    <citation type="submission" date="2020-12" db="EMBL/GenBank/DDBJ databases">
        <title>Bacterial taxonomy.</title>
        <authorList>
            <person name="Pan X."/>
        </authorList>
    </citation>
    <scope>NUCLEOTIDE SEQUENCE</scope>
    <source>
        <strain evidence="6">B2012</strain>
    </source>
</reference>
<evidence type="ECO:0000313" key="6">
    <source>
        <dbReference type="EMBL" id="MBJ3774398.1"/>
    </source>
</evidence>
<dbReference type="SUPFAM" id="SSF51316">
    <property type="entry name" value="Mss4-like"/>
    <property type="match status" value="1"/>
</dbReference>
<accession>A0A934ILA5</accession>
<evidence type="ECO:0000256" key="3">
    <source>
        <dbReference type="ARBA" id="ARBA00022833"/>
    </source>
</evidence>
<organism evidence="6 7">
    <name type="scientific">Acuticoccus mangrovi</name>
    <dbReference type="NCBI Taxonomy" id="2796142"/>
    <lineage>
        <taxon>Bacteria</taxon>
        <taxon>Pseudomonadati</taxon>
        <taxon>Pseudomonadota</taxon>
        <taxon>Alphaproteobacteria</taxon>
        <taxon>Hyphomicrobiales</taxon>
        <taxon>Amorphaceae</taxon>
        <taxon>Acuticoccus</taxon>
    </lineage>
</organism>
<dbReference type="EMBL" id="JAEKJA010000001">
    <property type="protein sequence ID" value="MBJ3774398.1"/>
    <property type="molecule type" value="Genomic_DNA"/>
</dbReference>
<evidence type="ECO:0000256" key="2">
    <source>
        <dbReference type="ARBA" id="ARBA00022723"/>
    </source>
</evidence>
<dbReference type="GO" id="GO:0016846">
    <property type="term" value="F:carbon-sulfur lyase activity"/>
    <property type="evidence" value="ECO:0007669"/>
    <property type="project" value="InterPro"/>
</dbReference>
<keyword evidence="4" id="KW-0456">Lyase</keyword>
<dbReference type="PROSITE" id="PS51891">
    <property type="entry name" value="CENP_V_GFA"/>
    <property type="match status" value="1"/>
</dbReference>